<dbReference type="Gene3D" id="3.90.930.1">
    <property type="match status" value="1"/>
</dbReference>
<dbReference type="RefSeq" id="WP_240827247.1">
    <property type="nucleotide sequence ID" value="NZ_JAKWBL010000001.1"/>
</dbReference>
<evidence type="ECO:0000313" key="2">
    <source>
        <dbReference type="EMBL" id="MCH5597891.1"/>
    </source>
</evidence>
<feature type="signal peptide" evidence="1">
    <location>
        <begin position="1"/>
        <end position="18"/>
    </location>
</feature>
<proteinExistence type="predicted"/>
<reference evidence="2 3" key="1">
    <citation type="submission" date="2022-02" db="EMBL/GenBank/DDBJ databases">
        <authorList>
            <person name="Min J."/>
        </authorList>
    </citation>
    <scope>NUCLEOTIDE SEQUENCE [LARGE SCALE GENOMIC DNA]</scope>
    <source>
        <strain evidence="2 3">GR10-1</strain>
    </source>
</reference>
<name>A0ABS9SHU6_9BACT</name>
<dbReference type="Gene3D" id="2.20.110.10">
    <property type="entry name" value="Histone H3 K4-specific methyltransferase SET7/9 N-terminal domain"/>
    <property type="match status" value="1"/>
</dbReference>
<keyword evidence="1" id="KW-0732">Signal</keyword>
<protein>
    <recommendedName>
        <fullName evidence="4">Toxin-antitoxin system YwqK family antitoxin</fullName>
    </recommendedName>
</protein>
<dbReference type="Proteomes" id="UP001202248">
    <property type="component" value="Unassembled WGS sequence"/>
</dbReference>
<dbReference type="EMBL" id="JAKWBL010000001">
    <property type="protein sequence ID" value="MCH5597891.1"/>
    <property type="molecule type" value="Genomic_DNA"/>
</dbReference>
<gene>
    <name evidence="2" type="ORF">MKP09_08225</name>
</gene>
<dbReference type="SUPFAM" id="SSF82185">
    <property type="entry name" value="Histone H3 K4-specific methyltransferase SET7/9 N-terminal domain"/>
    <property type="match status" value="2"/>
</dbReference>
<evidence type="ECO:0000256" key="1">
    <source>
        <dbReference type="SAM" id="SignalP"/>
    </source>
</evidence>
<sequence>MKIYTVILALLVHFCLKAQEVKTVNWDQVKKTYNKDSSKMILTLNNIPLHGVYKEKFDDGGYGLYNIKNGMITGDVLWYSIADKLSARITYKDGVRHGKKENYDGEGKIWLKQEYLNGREHGCTEMLSNTIRSVTCYKMGKKEGLSSRYINGVISSEENYKNGLQDGVSRTYANGKIISETNYKTGLKDGPSRTYANGSIAMEIIYKDGKRNGLMTMYANEKKTQDATYLNDIRHGESHMYKQDGSVLFTNYYLNDEKVTREEFEKENHP</sequence>
<evidence type="ECO:0000313" key="3">
    <source>
        <dbReference type="Proteomes" id="UP001202248"/>
    </source>
</evidence>
<evidence type="ECO:0008006" key="4">
    <source>
        <dbReference type="Google" id="ProtNLM"/>
    </source>
</evidence>
<accession>A0ABS9SHU6</accession>
<feature type="chain" id="PRO_5045169299" description="Toxin-antitoxin system YwqK family antitoxin" evidence="1">
    <location>
        <begin position="19"/>
        <end position="270"/>
    </location>
</feature>
<organism evidence="2 3">
    <name type="scientific">Niabella ginsengisoli</name>
    <dbReference type="NCBI Taxonomy" id="522298"/>
    <lineage>
        <taxon>Bacteria</taxon>
        <taxon>Pseudomonadati</taxon>
        <taxon>Bacteroidota</taxon>
        <taxon>Chitinophagia</taxon>
        <taxon>Chitinophagales</taxon>
        <taxon>Chitinophagaceae</taxon>
        <taxon>Niabella</taxon>
    </lineage>
</organism>
<keyword evidence="3" id="KW-1185">Reference proteome</keyword>
<comment type="caution">
    <text evidence="2">The sequence shown here is derived from an EMBL/GenBank/DDBJ whole genome shotgun (WGS) entry which is preliminary data.</text>
</comment>